<organism evidence="10 11">
    <name type="scientific">Didymodactylos carnosus</name>
    <dbReference type="NCBI Taxonomy" id="1234261"/>
    <lineage>
        <taxon>Eukaryota</taxon>
        <taxon>Metazoa</taxon>
        <taxon>Spiralia</taxon>
        <taxon>Gnathifera</taxon>
        <taxon>Rotifera</taxon>
        <taxon>Eurotatoria</taxon>
        <taxon>Bdelloidea</taxon>
        <taxon>Philodinida</taxon>
        <taxon>Philodinidae</taxon>
        <taxon>Didymodactylos</taxon>
    </lineage>
</organism>
<dbReference type="Proteomes" id="UP000677228">
    <property type="component" value="Unassembled WGS sequence"/>
</dbReference>
<dbReference type="InterPro" id="IPR050705">
    <property type="entry name" value="Cytochrome_P450_3A"/>
</dbReference>
<dbReference type="PRINTS" id="PR00385">
    <property type="entry name" value="P450"/>
</dbReference>
<evidence type="ECO:0000313" key="9">
    <source>
        <dbReference type="EMBL" id="CAF1067750.1"/>
    </source>
</evidence>
<accession>A0A8S2K7J7</accession>
<keyword evidence="8" id="KW-1133">Transmembrane helix</keyword>
<evidence type="ECO:0000256" key="7">
    <source>
        <dbReference type="ARBA" id="ARBA00023033"/>
    </source>
</evidence>
<keyword evidence="6" id="KW-0408">Iron</keyword>
<keyword evidence="4" id="KW-0479">Metal-binding</keyword>
<sequence>MLFTLILYSIILILIITYIIVYIKQYEYFKARQIPGPTPSYFYGNVKTLWNAKSPSRQLAEWSKQFGKIYGIFEGTRPHYIVSDVDFLQEVFIKQFSHFPIRKTTIFSKALNKGKRIHLFSALGTRWKRQRNVINPTFSAVKLKQMSPLINNCINELMKKLPDYSEKHEDFNIYVLYKRLTMDVICRCAFGVDTDMQNNPDNIYLKKVGQAFSVNFQNMPLFKLGTLVPPVGVIVGDLFIFQNKVRQKLNQLFPSTIKKFEPIPGTWIMARVGEVIEMRSDVAKQRVDLLQLMLEAASREQIKDKKDDVDEQYIAKKLTYDEVIANVFLFMIAGYETTSTALAYCTYVLANHPEEQLKLQEEIDEYLLQNEDEEDPDYDVINRMPYMDMVIKEVLRMHPIAISGIMNRECTQETDICGIKITKGAIIQPDVYSIHFDQELWGPQDVNGFCPERHLTKRHPLAFTAFGVGPRNYYHSHMSYCHLNL</sequence>
<keyword evidence="8" id="KW-0812">Transmembrane</keyword>
<name>A0A8S2K7J7_9BILA</name>
<evidence type="ECO:0000313" key="10">
    <source>
        <dbReference type="EMBL" id="CAF3832572.1"/>
    </source>
</evidence>
<reference evidence="10" key="1">
    <citation type="submission" date="2021-02" db="EMBL/GenBank/DDBJ databases">
        <authorList>
            <person name="Nowell W R."/>
        </authorList>
    </citation>
    <scope>NUCLEOTIDE SEQUENCE</scope>
</reference>
<proteinExistence type="inferred from homology"/>
<keyword evidence="7" id="KW-0503">Monooxygenase</keyword>
<evidence type="ECO:0008006" key="12">
    <source>
        <dbReference type="Google" id="ProtNLM"/>
    </source>
</evidence>
<protein>
    <recommendedName>
        <fullName evidence="12">Cytochrome P450</fullName>
    </recommendedName>
</protein>
<dbReference type="SUPFAM" id="SSF48264">
    <property type="entry name" value="Cytochrome P450"/>
    <property type="match status" value="1"/>
</dbReference>
<dbReference type="GO" id="GO:0005506">
    <property type="term" value="F:iron ion binding"/>
    <property type="evidence" value="ECO:0007669"/>
    <property type="project" value="InterPro"/>
</dbReference>
<keyword evidence="3" id="KW-0349">Heme</keyword>
<evidence type="ECO:0000256" key="8">
    <source>
        <dbReference type="SAM" id="Phobius"/>
    </source>
</evidence>
<dbReference type="EMBL" id="CAJOBA010008610">
    <property type="protein sequence ID" value="CAF3832572.1"/>
    <property type="molecule type" value="Genomic_DNA"/>
</dbReference>
<dbReference type="InterPro" id="IPR036396">
    <property type="entry name" value="Cyt_P450_sf"/>
</dbReference>
<evidence type="ECO:0000256" key="3">
    <source>
        <dbReference type="ARBA" id="ARBA00022617"/>
    </source>
</evidence>
<gene>
    <name evidence="9" type="ORF">OVA965_LOCUS17741</name>
    <name evidence="10" type="ORF">TMI583_LOCUS17753</name>
</gene>
<dbReference type="InterPro" id="IPR001128">
    <property type="entry name" value="Cyt_P450"/>
</dbReference>
<dbReference type="PANTHER" id="PTHR24302">
    <property type="entry name" value="CYTOCHROME P450 FAMILY 3"/>
    <property type="match status" value="1"/>
</dbReference>
<evidence type="ECO:0000256" key="4">
    <source>
        <dbReference type="ARBA" id="ARBA00022723"/>
    </source>
</evidence>
<comment type="cofactor">
    <cofactor evidence="1">
        <name>heme</name>
        <dbReference type="ChEBI" id="CHEBI:30413"/>
    </cofactor>
</comment>
<dbReference type="Gene3D" id="1.10.630.10">
    <property type="entry name" value="Cytochrome P450"/>
    <property type="match status" value="1"/>
</dbReference>
<dbReference type="PANTHER" id="PTHR24302:SF15">
    <property type="entry name" value="FATTY-ACID PEROXYGENASE"/>
    <property type="match status" value="1"/>
</dbReference>
<dbReference type="CDD" id="cd11055">
    <property type="entry name" value="CYP3A-like"/>
    <property type="match status" value="1"/>
</dbReference>
<evidence type="ECO:0000313" key="11">
    <source>
        <dbReference type="Proteomes" id="UP000682733"/>
    </source>
</evidence>
<dbReference type="Pfam" id="PF00067">
    <property type="entry name" value="p450"/>
    <property type="match status" value="1"/>
</dbReference>
<comment type="caution">
    <text evidence="10">The sequence shown here is derived from an EMBL/GenBank/DDBJ whole genome shotgun (WGS) entry which is preliminary data.</text>
</comment>
<keyword evidence="8" id="KW-0472">Membrane</keyword>
<dbReference type="InterPro" id="IPR002401">
    <property type="entry name" value="Cyt_P450_E_grp-I"/>
</dbReference>
<dbReference type="GO" id="GO:0008395">
    <property type="term" value="F:steroid hydroxylase activity"/>
    <property type="evidence" value="ECO:0007669"/>
    <property type="project" value="TreeGrafter"/>
</dbReference>
<dbReference type="PRINTS" id="PR00463">
    <property type="entry name" value="EP450I"/>
</dbReference>
<evidence type="ECO:0000256" key="1">
    <source>
        <dbReference type="ARBA" id="ARBA00001971"/>
    </source>
</evidence>
<evidence type="ECO:0000256" key="6">
    <source>
        <dbReference type="ARBA" id="ARBA00023004"/>
    </source>
</evidence>
<dbReference type="AlphaFoldDB" id="A0A8S2K7J7"/>
<comment type="similarity">
    <text evidence="2">Belongs to the cytochrome P450 family.</text>
</comment>
<keyword evidence="5" id="KW-0560">Oxidoreductase</keyword>
<dbReference type="GO" id="GO:0020037">
    <property type="term" value="F:heme binding"/>
    <property type="evidence" value="ECO:0007669"/>
    <property type="project" value="InterPro"/>
</dbReference>
<feature type="transmembrane region" description="Helical" evidence="8">
    <location>
        <begin position="6"/>
        <end position="23"/>
    </location>
</feature>
<evidence type="ECO:0000256" key="5">
    <source>
        <dbReference type="ARBA" id="ARBA00023002"/>
    </source>
</evidence>
<dbReference type="FunFam" id="1.10.630.10:FF:000182">
    <property type="entry name" value="Cytochrome P450 3A4"/>
    <property type="match status" value="1"/>
</dbReference>
<dbReference type="GO" id="GO:0016705">
    <property type="term" value="F:oxidoreductase activity, acting on paired donors, with incorporation or reduction of molecular oxygen"/>
    <property type="evidence" value="ECO:0007669"/>
    <property type="project" value="InterPro"/>
</dbReference>
<dbReference type="Proteomes" id="UP000682733">
    <property type="component" value="Unassembled WGS sequence"/>
</dbReference>
<dbReference type="EMBL" id="CAJNOK010008594">
    <property type="protein sequence ID" value="CAF1067750.1"/>
    <property type="molecule type" value="Genomic_DNA"/>
</dbReference>
<evidence type="ECO:0000256" key="2">
    <source>
        <dbReference type="ARBA" id="ARBA00010617"/>
    </source>
</evidence>